<dbReference type="STRING" id="675120.N1PCU6"/>
<evidence type="ECO:0000256" key="1">
    <source>
        <dbReference type="SAM" id="MobiDB-lite"/>
    </source>
</evidence>
<evidence type="ECO:0000313" key="2">
    <source>
        <dbReference type="EMBL" id="EME40388.1"/>
    </source>
</evidence>
<reference evidence="3" key="1">
    <citation type="journal article" date="2012" name="PLoS Genet.">
        <title>The genomes of the fungal plant pathogens Cladosporium fulvum and Dothistroma septosporum reveal adaptation to different hosts and lifestyles but also signatures of common ancestry.</title>
        <authorList>
            <person name="de Wit P.J.G.M."/>
            <person name="van der Burgt A."/>
            <person name="Oekmen B."/>
            <person name="Stergiopoulos I."/>
            <person name="Abd-Elsalam K.A."/>
            <person name="Aerts A.L."/>
            <person name="Bahkali A.H."/>
            <person name="Beenen H.G."/>
            <person name="Chettri P."/>
            <person name="Cox M.P."/>
            <person name="Datema E."/>
            <person name="de Vries R.P."/>
            <person name="Dhillon B."/>
            <person name="Ganley A.R."/>
            <person name="Griffiths S.A."/>
            <person name="Guo Y."/>
            <person name="Hamelin R.C."/>
            <person name="Henrissat B."/>
            <person name="Kabir M.S."/>
            <person name="Jashni M.K."/>
            <person name="Kema G."/>
            <person name="Klaubauf S."/>
            <person name="Lapidus A."/>
            <person name="Levasseur A."/>
            <person name="Lindquist E."/>
            <person name="Mehrabi R."/>
            <person name="Ohm R.A."/>
            <person name="Owen T.J."/>
            <person name="Salamov A."/>
            <person name="Schwelm A."/>
            <person name="Schijlen E."/>
            <person name="Sun H."/>
            <person name="van den Burg H.A."/>
            <person name="van Ham R.C.H.J."/>
            <person name="Zhang S."/>
            <person name="Goodwin S.B."/>
            <person name="Grigoriev I.V."/>
            <person name="Collemare J."/>
            <person name="Bradshaw R.E."/>
        </authorList>
    </citation>
    <scope>NUCLEOTIDE SEQUENCE [LARGE SCALE GENOMIC DNA]</scope>
    <source>
        <strain evidence="3">NZE10 / CBS 128990</strain>
    </source>
</reference>
<dbReference type="eggNOG" id="ENOG502SMYH">
    <property type="taxonomic scope" value="Eukaryota"/>
</dbReference>
<dbReference type="HOGENOM" id="CLU_1372188_0_0_1"/>
<keyword evidence="3" id="KW-1185">Reference proteome</keyword>
<protein>
    <submittedName>
        <fullName evidence="2">Uncharacterized protein</fullName>
    </submittedName>
</protein>
<accession>N1PCU6</accession>
<dbReference type="PANTHER" id="PTHR42354">
    <property type="entry name" value="C2H2-TYPE DOMAIN-CONTAINING PROTEIN"/>
    <property type="match status" value="1"/>
</dbReference>
<dbReference type="EMBL" id="KB446544">
    <property type="protein sequence ID" value="EME40388.1"/>
    <property type="molecule type" value="Genomic_DNA"/>
</dbReference>
<dbReference type="Proteomes" id="UP000016933">
    <property type="component" value="Unassembled WGS sequence"/>
</dbReference>
<organism evidence="2 3">
    <name type="scientific">Dothistroma septosporum (strain NZE10 / CBS 128990)</name>
    <name type="common">Red band needle blight fungus</name>
    <name type="synonym">Mycosphaerella pini</name>
    <dbReference type="NCBI Taxonomy" id="675120"/>
    <lineage>
        <taxon>Eukaryota</taxon>
        <taxon>Fungi</taxon>
        <taxon>Dikarya</taxon>
        <taxon>Ascomycota</taxon>
        <taxon>Pezizomycotina</taxon>
        <taxon>Dothideomycetes</taxon>
        <taxon>Dothideomycetidae</taxon>
        <taxon>Mycosphaerellales</taxon>
        <taxon>Mycosphaerellaceae</taxon>
        <taxon>Dothistroma</taxon>
    </lineage>
</organism>
<name>N1PCU6_DOTSN</name>
<dbReference type="OrthoDB" id="5226911at2759"/>
<proteinExistence type="predicted"/>
<dbReference type="PANTHER" id="PTHR42354:SF1">
    <property type="entry name" value="C2H2-TYPE DOMAIN-CONTAINING PROTEIN"/>
    <property type="match status" value="1"/>
</dbReference>
<feature type="region of interest" description="Disordered" evidence="1">
    <location>
        <begin position="149"/>
        <end position="199"/>
    </location>
</feature>
<dbReference type="AlphaFoldDB" id="N1PCU6"/>
<feature type="compositionally biased region" description="Polar residues" evidence="1">
    <location>
        <begin position="169"/>
        <end position="183"/>
    </location>
</feature>
<reference evidence="2 3" key="2">
    <citation type="journal article" date="2012" name="PLoS Pathog.">
        <title>Diverse lifestyles and strategies of plant pathogenesis encoded in the genomes of eighteen Dothideomycetes fungi.</title>
        <authorList>
            <person name="Ohm R.A."/>
            <person name="Feau N."/>
            <person name="Henrissat B."/>
            <person name="Schoch C.L."/>
            <person name="Horwitz B.A."/>
            <person name="Barry K.W."/>
            <person name="Condon B.J."/>
            <person name="Copeland A.C."/>
            <person name="Dhillon B."/>
            <person name="Glaser F."/>
            <person name="Hesse C.N."/>
            <person name="Kosti I."/>
            <person name="LaButti K."/>
            <person name="Lindquist E.A."/>
            <person name="Lucas S."/>
            <person name="Salamov A.A."/>
            <person name="Bradshaw R.E."/>
            <person name="Ciuffetti L."/>
            <person name="Hamelin R.C."/>
            <person name="Kema G.H.J."/>
            <person name="Lawrence C."/>
            <person name="Scott J.A."/>
            <person name="Spatafora J.W."/>
            <person name="Turgeon B.G."/>
            <person name="de Wit P.J.G.M."/>
            <person name="Zhong S."/>
            <person name="Goodwin S.B."/>
            <person name="Grigoriev I.V."/>
        </authorList>
    </citation>
    <scope>NUCLEOTIDE SEQUENCE [LARGE SCALE GENOMIC DNA]</scope>
    <source>
        <strain evidence="3">NZE10 / CBS 128990</strain>
    </source>
</reference>
<evidence type="ECO:0000313" key="3">
    <source>
        <dbReference type="Proteomes" id="UP000016933"/>
    </source>
</evidence>
<sequence length="199" mass="22516">MAQTNVSSCVLSIIASFTSGVDVFKKFRESQKRTEGRRKKSGVDEEEEVRLTRSLRMGSKEIGREYQRSVYAAGEHFAQGDGIAQTSLAEILLKLNTGFVTIINTFLTKDKQVARLDYQSLTSLSERSRDDTCRTLRHLFRRLTQRRVPDSLPLSERPHQKRERPSDGSAISSKSRESGSGQKPTRVRRPMLARVVIAD</sequence>
<gene>
    <name evidence="2" type="ORF">DOTSEDRAFT_75004</name>
</gene>